<keyword evidence="5 10" id="KW-0808">Transferase</keyword>
<name>A0A931FX27_9ACTN</name>
<accession>A0A931FX27</accession>
<evidence type="ECO:0000256" key="4">
    <source>
        <dbReference type="ARBA" id="ARBA00022676"/>
    </source>
</evidence>
<evidence type="ECO:0000256" key="8">
    <source>
        <dbReference type="ARBA" id="ARBA00025174"/>
    </source>
</evidence>
<dbReference type="EC" id="2.4.1.1" evidence="10"/>
<dbReference type="PANTHER" id="PTHR11468:SF25">
    <property type="entry name" value="MALTODEXTRIN PHOSPHORYLASE"/>
    <property type="match status" value="1"/>
</dbReference>
<dbReference type="NCBIfam" id="TIGR02093">
    <property type="entry name" value="P_ylase"/>
    <property type="match status" value="1"/>
</dbReference>
<dbReference type="RefSeq" id="WP_196412174.1">
    <property type="nucleotide sequence ID" value="NZ_JADQTO010000001.1"/>
</dbReference>
<dbReference type="Pfam" id="PF00343">
    <property type="entry name" value="Phosphorylase"/>
    <property type="match status" value="1"/>
</dbReference>
<gene>
    <name evidence="11" type="ORF">I4J89_02745</name>
</gene>
<dbReference type="InterPro" id="IPR035090">
    <property type="entry name" value="Pyridoxal_P_attach_site"/>
</dbReference>
<dbReference type="AlphaFoldDB" id="A0A931FX27"/>
<dbReference type="GO" id="GO:0005737">
    <property type="term" value="C:cytoplasm"/>
    <property type="evidence" value="ECO:0007669"/>
    <property type="project" value="TreeGrafter"/>
</dbReference>
<dbReference type="GO" id="GO:0030170">
    <property type="term" value="F:pyridoxal phosphate binding"/>
    <property type="evidence" value="ECO:0007669"/>
    <property type="project" value="InterPro"/>
</dbReference>
<evidence type="ECO:0000256" key="1">
    <source>
        <dbReference type="ARBA" id="ARBA00001275"/>
    </source>
</evidence>
<dbReference type="Gene3D" id="3.40.50.2000">
    <property type="entry name" value="Glycogen Phosphorylase B"/>
    <property type="match status" value="2"/>
</dbReference>
<evidence type="ECO:0000313" key="11">
    <source>
        <dbReference type="EMBL" id="MBG0560386.1"/>
    </source>
</evidence>
<dbReference type="GO" id="GO:0008184">
    <property type="term" value="F:glycogen phosphorylase activity"/>
    <property type="evidence" value="ECO:0007669"/>
    <property type="project" value="InterPro"/>
</dbReference>
<dbReference type="CDD" id="cd04300">
    <property type="entry name" value="GT35_Glycogen_Phosphorylase"/>
    <property type="match status" value="1"/>
</dbReference>
<dbReference type="InterPro" id="IPR011833">
    <property type="entry name" value="Glycg_phsphrylas"/>
</dbReference>
<evidence type="ECO:0000256" key="6">
    <source>
        <dbReference type="ARBA" id="ARBA00022898"/>
    </source>
</evidence>
<dbReference type="PANTHER" id="PTHR11468">
    <property type="entry name" value="GLYCOGEN PHOSPHORYLASE"/>
    <property type="match status" value="1"/>
</dbReference>
<keyword evidence="6 9" id="KW-0663">Pyridoxal phosphate</keyword>
<comment type="function">
    <text evidence="10">Allosteric enzyme that catalyzes the rate-limiting step in glycogen catabolism, the phosphorolytic cleavage of glycogen to produce glucose-1-phosphate, and plays a central role in maintaining cellular and organismal glucose homeostasis.</text>
</comment>
<evidence type="ECO:0000256" key="5">
    <source>
        <dbReference type="ARBA" id="ARBA00022679"/>
    </source>
</evidence>
<evidence type="ECO:0000256" key="2">
    <source>
        <dbReference type="ARBA" id="ARBA00001933"/>
    </source>
</evidence>
<protein>
    <recommendedName>
        <fullName evidence="10">Alpha-1,4 glucan phosphorylase</fullName>
        <ecNumber evidence="10">2.4.1.1</ecNumber>
    </recommendedName>
</protein>
<comment type="similarity">
    <text evidence="3 10">Belongs to the glycogen phosphorylase family.</text>
</comment>
<keyword evidence="4 10" id="KW-0328">Glycosyltransferase</keyword>
<keyword evidence="12" id="KW-1185">Reference proteome</keyword>
<comment type="cofactor">
    <cofactor evidence="2 10">
        <name>pyridoxal 5'-phosphate</name>
        <dbReference type="ChEBI" id="CHEBI:597326"/>
    </cofactor>
</comment>
<organism evidence="11 12">
    <name type="scientific">Actinoplanes aureus</name>
    <dbReference type="NCBI Taxonomy" id="2792083"/>
    <lineage>
        <taxon>Bacteria</taxon>
        <taxon>Bacillati</taxon>
        <taxon>Actinomycetota</taxon>
        <taxon>Actinomycetes</taxon>
        <taxon>Micromonosporales</taxon>
        <taxon>Micromonosporaceae</taxon>
        <taxon>Actinoplanes</taxon>
    </lineage>
</organism>
<reference evidence="11" key="1">
    <citation type="submission" date="2020-11" db="EMBL/GenBank/DDBJ databases">
        <title>Isolation and identification of active actinomycetes.</title>
        <authorList>
            <person name="Sun X."/>
        </authorList>
    </citation>
    <scope>NUCLEOTIDE SEQUENCE</scope>
    <source>
        <strain evidence="11">NEAU-A11</strain>
    </source>
</reference>
<comment type="caution">
    <text evidence="11">The sequence shown here is derived from an EMBL/GenBank/DDBJ whole genome shotgun (WGS) entry which is preliminary data.</text>
</comment>
<dbReference type="Proteomes" id="UP000598146">
    <property type="component" value="Unassembled WGS sequence"/>
</dbReference>
<dbReference type="PIRSF" id="PIRSF000460">
    <property type="entry name" value="Pprylas_GlgP"/>
    <property type="match status" value="1"/>
</dbReference>
<evidence type="ECO:0000256" key="9">
    <source>
        <dbReference type="PIRSR" id="PIRSR000460-1"/>
    </source>
</evidence>
<feature type="modified residue" description="N6-(pyridoxal phosphate)lysine" evidence="9">
    <location>
        <position position="660"/>
    </location>
</feature>
<evidence type="ECO:0000256" key="10">
    <source>
        <dbReference type="RuleBase" id="RU000587"/>
    </source>
</evidence>
<dbReference type="InterPro" id="IPR000811">
    <property type="entry name" value="Glyco_trans_35"/>
</dbReference>
<sequence length="814" mass="91332">MDLRQGLGLRRLGRTADEFQQDLLSTLYYRRGTTVESASARDAYETLSLTVRDRLAERRARTAAAHFATNPRWVYYLSAEYLLGAQLEQNLLYSGTGELAAEAVKTLGFTLEELEGLDIEPGLGNGGLGRLAACLVDAMATRDIPAVGYGIRYDFGIFKQSISGGAQAECPDDWAFQGNPWEFPAPDDRQTVGFYGHTEPVPGSQTRKRWIPGEVVLGEPSHMLVPGYGTETVNIVRLWRARGSEASFDLSRFSAGQYAEAVQEAVRAENISKVLYPDDSTELGRELRLKQQYFLCSCSLRDIIRRFRLRNSDWSDFADKTVIQLNDTHPTIAIAELMRLLVDEYELEWDQAWSITRRTFAYTCHTLLPEALETWPVHVFERLLPRHLEIIYLINMFFLREVEERFPGDTDRLRRMSIIQEEPERRVRMAHLAVVGTEAVNGVAELHSKLLRETVLNDFADLWPAKFQNVTNGISPRRFIKIANPRLSDLITEGLGGEGWLSDLDQLAGLEALADDASFLERWRAIKRANKVDLAAGDPDSLTDVMIKRFHEYKRQQLKLLHIITLYHRIRNDPGGDWVPRTVLFAGKAAPAYHAAKDIIRLINAVGSTIAADPVVSPYLKVVFAENYNVTLAERIIPAADLSEQISLAGKEASGTGNMKLALNGALTIGTLDGANIEIRARVGADNFFLFGLDAFQAAELRYSGQYRARDNYERDGELRAAIDAIQSGAFGGVGHEVAGSLLGWDEYLTLADYRAYVDCQDHVDRVWRDQATWSRMSVLNTAHSGFFSADRTVSDYAARIWRVAPVPVPRDED</sequence>
<evidence type="ECO:0000313" key="12">
    <source>
        <dbReference type="Proteomes" id="UP000598146"/>
    </source>
</evidence>
<proteinExistence type="inferred from homology"/>
<dbReference type="PROSITE" id="PS00102">
    <property type="entry name" value="PHOSPHORYLASE"/>
    <property type="match status" value="1"/>
</dbReference>
<comment type="function">
    <text evidence="8">Phosphorylase is an important allosteric enzyme in carbohydrate metabolism. Enzymes from different sources differ in their regulatory mechanisms and in their natural substrates. However, all known phosphorylases share catalytic and structural properties.</text>
</comment>
<dbReference type="SUPFAM" id="SSF53756">
    <property type="entry name" value="UDP-Glycosyltransferase/glycogen phosphorylase"/>
    <property type="match status" value="1"/>
</dbReference>
<dbReference type="GO" id="GO:0005980">
    <property type="term" value="P:glycogen catabolic process"/>
    <property type="evidence" value="ECO:0007669"/>
    <property type="project" value="TreeGrafter"/>
</dbReference>
<evidence type="ECO:0000256" key="3">
    <source>
        <dbReference type="ARBA" id="ARBA00006047"/>
    </source>
</evidence>
<keyword evidence="7 10" id="KW-0119">Carbohydrate metabolism</keyword>
<evidence type="ECO:0000256" key="7">
    <source>
        <dbReference type="ARBA" id="ARBA00023277"/>
    </source>
</evidence>
<comment type="catalytic activity">
    <reaction evidence="1 10">
        <text>[(1-&gt;4)-alpha-D-glucosyl](n) + phosphate = [(1-&gt;4)-alpha-D-glucosyl](n-1) + alpha-D-glucose 1-phosphate</text>
        <dbReference type="Rhea" id="RHEA:41732"/>
        <dbReference type="Rhea" id="RHEA-COMP:9584"/>
        <dbReference type="Rhea" id="RHEA-COMP:9586"/>
        <dbReference type="ChEBI" id="CHEBI:15444"/>
        <dbReference type="ChEBI" id="CHEBI:43474"/>
        <dbReference type="ChEBI" id="CHEBI:58601"/>
        <dbReference type="EC" id="2.4.1.1"/>
    </reaction>
</comment>
<dbReference type="EMBL" id="JADQTO010000001">
    <property type="protein sequence ID" value="MBG0560386.1"/>
    <property type="molecule type" value="Genomic_DNA"/>
</dbReference>
<dbReference type="FunFam" id="3.40.50.2000:FF:000149">
    <property type="entry name" value="Glycogen phosphorylase, muscle form"/>
    <property type="match status" value="1"/>
</dbReference>